<dbReference type="InterPro" id="IPR013328">
    <property type="entry name" value="6PGD_dom2"/>
</dbReference>
<dbReference type="PANTHER" id="PTHR22981:SF7">
    <property type="entry name" value="3-HYDROXYISOBUTYRATE DEHYDROGENASE, MITOCHONDRIAL"/>
    <property type="match status" value="1"/>
</dbReference>
<sequence length="333" mass="34637">MGSCMATSLVRAGHDVLLFDVDARKAKAVAADTGATAASSLKEVAQASLFIVTMLPNTSNVEKVYLGGTSHHRREGATTDGPSLSPEKQRVRQAGNGDTETEQGLLDWVRSGTLVVDSSTIDPLASRRVNAIAEIKGVTMVDAPVSGGVPAAANATLTFMVGGTDEGLELARPLLMAMGSKAVHCGDAGAGCIAKVCNNLSLAISMIGVAEAMSLGSKMGMDAKVLASVLNSSTARCWSSEAYNPFPGVMENVPSSRGFQGGFAASLMEKDLHLALQAASESSQSLPMGAHAHQLYSQLCNEGWVVSSNNTCWTCVKPLSTFNGRVCVVFDNH</sequence>
<dbReference type="STRING" id="2880.D8LD25"/>
<dbReference type="GO" id="GO:0051287">
    <property type="term" value="F:NAD binding"/>
    <property type="evidence" value="ECO:0007669"/>
    <property type="project" value="InterPro"/>
</dbReference>
<dbReference type="InParanoid" id="D8LD25"/>
<evidence type="ECO:0000256" key="1">
    <source>
        <dbReference type="ARBA" id="ARBA00005109"/>
    </source>
</evidence>
<dbReference type="GO" id="GO:0008442">
    <property type="term" value="F:3-hydroxyisobutyrate dehydrogenase activity"/>
    <property type="evidence" value="ECO:0007669"/>
    <property type="project" value="UniProtKB-EC"/>
</dbReference>
<feature type="active site" evidence="8">
    <location>
        <position position="195"/>
    </location>
</feature>
<dbReference type="PIRSF" id="PIRSF000103">
    <property type="entry name" value="HIBADH"/>
    <property type="match status" value="1"/>
</dbReference>
<dbReference type="Gene3D" id="3.40.50.720">
    <property type="entry name" value="NAD(P)-binding Rossmann-like Domain"/>
    <property type="match status" value="1"/>
</dbReference>
<keyword evidence="5 12" id="KW-0560">Oxidoreductase</keyword>
<dbReference type="AlphaFoldDB" id="D8LD25"/>
<dbReference type="EC" id="1.1.1.31" evidence="3"/>
<protein>
    <recommendedName>
        <fullName evidence="3">3-hydroxyisobutyrate dehydrogenase</fullName>
        <ecNumber evidence="3">1.1.1.31</ecNumber>
    </recommendedName>
</protein>
<dbReference type="Pfam" id="PF14833">
    <property type="entry name" value="NAD_binding_11"/>
    <property type="match status" value="1"/>
</dbReference>
<dbReference type="eggNOG" id="KOG0409">
    <property type="taxonomic scope" value="Eukaryota"/>
</dbReference>
<evidence type="ECO:0000256" key="9">
    <source>
        <dbReference type="SAM" id="MobiDB-lite"/>
    </source>
</evidence>
<evidence type="ECO:0000256" key="6">
    <source>
        <dbReference type="ARBA" id="ARBA00023027"/>
    </source>
</evidence>
<feature type="domain" description="6-phosphogluconate dehydrogenase NADP-binding" evidence="10">
    <location>
        <begin position="100"/>
        <end position="186"/>
    </location>
</feature>
<dbReference type="OMA" id="NNMMLFI"/>
<feature type="region of interest" description="Disordered" evidence="9">
    <location>
        <begin position="71"/>
        <end position="101"/>
    </location>
</feature>
<dbReference type="SUPFAM" id="SSF51735">
    <property type="entry name" value="NAD(P)-binding Rossmann-fold domains"/>
    <property type="match status" value="1"/>
</dbReference>
<dbReference type="EMBL" id="FN647822">
    <property type="protein sequence ID" value="CBN78392.1"/>
    <property type="molecule type" value="Genomic_DNA"/>
</dbReference>
<dbReference type="OrthoDB" id="435038at2759"/>
<proteinExistence type="inferred from homology"/>
<dbReference type="Pfam" id="PF03446">
    <property type="entry name" value="NAD_binding_2"/>
    <property type="match status" value="2"/>
</dbReference>
<comment type="similarity">
    <text evidence="2">Belongs to the HIBADH-related family. 3-hydroxyisobutyrate dehydrogenase subfamily.</text>
</comment>
<dbReference type="GO" id="GO:0050661">
    <property type="term" value="F:NADP binding"/>
    <property type="evidence" value="ECO:0007669"/>
    <property type="project" value="InterPro"/>
</dbReference>
<dbReference type="InterPro" id="IPR015815">
    <property type="entry name" value="HIBADH-related"/>
</dbReference>
<name>D8LD25_ECTSI</name>
<dbReference type="EMBL" id="FN649748">
    <property type="protein sequence ID" value="CBN78392.1"/>
    <property type="molecule type" value="Genomic_DNA"/>
</dbReference>
<dbReference type="PANTHER" id="PTHR22981">
    <property type="entry name" value="3-HYDROXYISOBUTYRATE DEHYDROGENASE-RELATED"/>
    <property type="match status" value="1"/>
</dbReference>
<dbReference type="SUPFAM" id="SSF48179">
    <property type="entry name" value="6-phosphogluconate dehydrogenase C-terminal domain-like"/>
    <property type="match status" value="1"/>
</dbReference>
<keyword evidence="4" id="KW-0101">Branched-chain amino acid catabolism</keyword>
<evidence type="ECO:0000256" key="3">
    <source>
        <dbReference type="ARBA" id="ARBA00012991"/>
    </source>
</evidence>
<accession>D8LD25</accession>
<organism evidence="12 13">
    <name type="scientific">Ectocarpus siliculosus</name>
    <name type="common">Brown alga</name>
    <name type="synonym">Conferva siliculosa</name>
    <dbReference type="NCBI Taxonomy" id="2880"/>
    <lineage>
        <taxon>Eukaryota</taxon>
        <taxon>Sar</taxon>
        <taxon>Stramenopiles</taxon>
        <taxon>Ochrophyta</taxon>
        <taxon>PX clade</taxon>
        <taxon>Phaeophyceae</taxon>
        <taxon>Ectocarpales</taxon>
        <taxon>Ectocarpaceae</taxon>
        <taxon>Ectocarpus</taxon>
    </lineage>
</organism>
<evidence type="ECO:0000256" key="7">
    <source>
        <dbReference type="ARBA" id="ARBA00049197"/>
    </source>
</evidence>
<keyword evidence="6" id="KW-0520">NAD</keyword>
<gene>
    <name evidence="12" type="primary">3HIDH</name>
    <name evidence="12" type="ORF">Esi_0113_0006</name>
</gene>
<evidence type="ECO:0000313" key="13">
    <source>
        <dbReference type="Proteomes" id="UP000002630"/>
    </source>
</evidence>
<keyword evidence="13" id="KW-1185">Reference proteome</keyword>
<dbReference type="FunFam" id="1.10.1040.10:FF:000006">
    <property type="entry name" value="3-hydroxyisobutyrate dehydrogenase"/>
    <property type="match status" value="1"/>
</dbReference>
<dbReference type="InterPro" id="IPR036291">
    <property type="entry name" value="NAD(P)-bd_dom_sf"/>
</dbReference>
<dbReference type="InterPro" id="IPR029154">
    <property type="entry name" value="HIBADH-like_NADP-bd"/>
</dbReference>
<comment type="catalytic activity">
    <reaction evidence="7">
        <text>3-hydroxy-2-methylpropanoate + NAD(+) = 2-methyl-3-oxopropanoate + NADH + H(+)</text>
        <dbReference type="Rhea" id="RHEA:17681"/>
        <dbReference type="ChEBI" id="CHEBI:11805"/>
        <dbReference type="ChEBI" id="CHEBI:15378"/>
        <dbReference type="ChEBI" id="CHEBI:57540"/>
        <dbReference type="ChEBI" id="CHEBI:57700"/>
        <dbReference type="ChEBI" id="CHEBI:57945"/>
        <dbReference type="EC" id="1.1.1.31"/>
    </reaction>
</comment>
<dbReference type="InterPro" id="IPR006115">
    <property type="entry name" value="6PGDH_NADP-bd"/>
</dbReference>
<dbReference type="Proteomes" id="UP000002630">
    <property type="component" value="Linkage Group LG23"/>
</dbReference>
<dbReference type="GO" id="GO:0006574">
    <property type="term" value="P:L-valine catabolic process"/>
    <property type="evidence" value="ECO:0007669"/>
    <property type="project" value="TreeGrafter"/>
</dbReference>
<comment type="pathway">
    <text evidence="1">Amino-acid degradation; L-valine degradation.</text>
</comment>
<feature type="domain" description="3-hydroxyisobutyrate dehydrogenase-like NAD-binding" evidence="11">
    <location>
        <begin position="189"/>
        <end position="303"/>
    </location>
</feature>
<evidence type="ECO:0000256" key="5">
    <source>
        <dbReference type="ARBA" id="ARBA00023002"/>
    </source>
</evidence>
<feature type="domain" description="6-phosphogluconate dehydrogenase NADP-binding" evidence="10">
    <location>
        <begin position="1"/>
        <end position="90"/>
    </location>
</feature>
<dbReference type="Gene3D" id="1.10.1040.10">
    <property type="entry name" value="N-(1-d-carboxylethyl)-l-norvaline Dehydrogenase, domain 2"/>
    <property type="match status" value="1"/>
</dbReference>
<evidence type="ECO:0000259" key="10">
    <source>
        <dbReference type="Pfam" id="PF03446"/>
    </source>
</evidence>
<evidence type="ECO:0000256" key="4">
    <source>
        <dbReference type="ARBA" id="ARBA00022456"/>
    </source>
</evidence>
<evidence type="ECO:0000256" key="8">
    <source>
        <dbReference type="PIRSR" id="PIRSR000103-1"/>
    </source>
</evidence>
<evidence type="ECO:0000256" key="2">
    <source>
        <dbReference type="ARBA" id="ARBA00006013"/>
    </source>
</evidence>
<evidence type="ECO:0000259" key="11">
    <source>
        <dbReference type="Pfam" id="PF14833"/>
    </source>
</evidence>
<reference evidence="12 13" key="1">
    <citation type="journal article" date="2010" name="Nature">
        <title>The Ectocarpus genome and the independent evolution of multicellularity in brown algae.</title>
        <authorList>
            <person name="Cock J.M."/>
            <person name="Sterck L."/>
            <person name="Rouze P."/>
            <person name="Scornet D."/>
            <person name="Allen A.E."/>
            <person name="Amoutzias G."/>
            <person name="Anthouard V."/>
            <person name="Artiguenave F."/>
            <person name="Aury J.M."/>
            <person name="Badger J.H."/>
            <person name="Beszteri B."/>
            <person name="Billiau K."/>
            <person name="Bonnet E."/>
            <person name="Bothwell J.H."/>
            <person name="Bowler C."/>
            <person name="Boyen C."/>
            <person name="Brownlee C."/>
            <person name="Carrano C.J."/>
            <person name="Charrier B."/>
            <person name="Cho G.Y."/>
            <person name="Coelho S.M."/>
            <person name="Collen J."/>
            <person name="Corre E."/>
            <person name="Da Silva C."/>
            <person name="Delage L."/>
            <person name="Delaroque N."/>
            <person name="Dittami S.M."/>
            <person name="Doulbeau S."/>
            <person name="Elias M."/>
            <person name="Farnham G."/>
            <person name="Gachon C.M."/>
            <person name="Gschloessl B."/>
            <person name="Heesch S."/>
            <person name="Jabbari K."/>
            <person name="Jubin C."/>
            <person name="Kawai H."/>
            <person name="Kimura K."/>
            <person name="Kloareg B."/>
            <person name="Kupper F.C."/>
            <person name="Lang D."/>
            <person name="Le Bail A."/>
            <person name="Leblanc C."/>
            <person name="Lerouge P."/>
            <person name="Lohr M."/>
            <person name="Lopez P.J."/>
            <person name="Martens C."/>
            <person name="Maumus F."/>
            <person name="Michel G."/>
            <person name="Miranda-Saavedra D."/>
            <person name="Morales J."/>
            <person name="Moreau H."/>
            <person name="Motomura T."/>
            <person name="Nagasato C."/>
            <person name="Napoli C.A."/>
            <person name="Nelson D.R."/>
            <person name="Nyvall-Collen P."/>
            <person name="Peters A.F."/>
            <person name="Pommier C."/>
            <person name="Potin P."/>
            <person name="Poulain J."/>
            <person name="Quesneville H."/>
            <person name="Read B."/>
            <person name="Rensing S.A."/>
            <person name="Ritter A."/>
            <person name="Rousvoal S."/>
            <person name="Samanta M."/>
            <person name="Samson G."/>
            <person name="Schroeder D.C."/>
            <person name="Segurens B."/>
            <person name="Strittmatter M."/>
            <person name="Tonon T."/>
            <person name="Tregear J.W."/>
            <person name="Valentin K."/>
            <person name="von Dassow P."/>
            <person name="Yamagishi T."/>
            <person name="Van de Peer Y."/>
            <person name="Wincker P."/>
        </authorList>
    </citation>
    <scope>NUCLEOTIDE SEQUENCE [LARGE SCALE GENOMIC DNA]</scope>
    <source>
        <strain evidence="13">Ec32 / CCAP1310/4</strain>
    </source>
</reference>
<evidence type="ECO:0000313" key="12">
    <source>
        <dbReference type="EMBL" id="CBN78392.1"/>
    </source>
</evidence>
<dbReference type="InterPro" id="IPR008927">
    <property type="entry name" value="6-PGluconate_DH-like_C_sf"/>
</dbReference>